<dbReference type="AlphaFoldDB" id="A0A2N3L824"/>
<protein>
    <recommendedName>
        <fullName evidence="3">Organic solvent tolerance-like N-terminal domain-containing protein</fullName>
    </recommendedName>
</protein>
<evidence type="ECO:0000256" key="2">
    <source>
        <dbReference type="SAM" id="MobiDB-lite"/>
    </source>
</evidence>
<dbReference type="GO" id="GO:0009279">
    <property type="term" value="C:cell outer membrane"/>
    <property type="evidence" value="ECO:0007669"/>
    <property type="project" value="TreeGrafter"/>
</dbReference>
<keyword evidence="5" id="KW-1185">Reference proteome</keyword>
<feature type="region of interest" description="Disordered" evidence="2">
    <location>
        <begin position="269"/>
        <end position="300"/>
    </location>
</feature>
<dbReference type="GO" id="GO:0030288">
    <property type="term" value="C:outer membrane-bounded periplasmic space"/>
    <property type="evidence" value="ECO:0007669"/>
    <property type="project" value="TreeGrafter"/>
</dbReference>
<dbReference type="RefSeq" id="WP_101301507.1">
    <property type="nucleotide sequence ID" value="NZ_NXGX01000003.1"/>
</dbReference>
<dbReference type="Proteomes" id="UP000233332">
    <property type="component" value="Unassembled WGS sequence"/>
</dbReference>
<dbReference type="Gene3D" id="2.60.450.10">
    <property type="entry name" value="Lipopolysaccharide (LPS) transport protein A like domain"/>
    <property type="match status" value="2"/>
</dbReference>
<evidence type="ECO:0000259" key="3">
    <source>
        <dbReference type="Pfam" id="PF03968"/>
    </source>
</evidence>
<dbReference type="InterPro" id="IPR005653">
    <property type="entry name" value="OstA-like_N"/>
</dbReference>
<sequence>MIATARLARTQAAAGRLLATALLVGSIVGVSTLMQATVMQQAHANPLGLAQNGSGGLEVESDNGIEWRRNEQILIARGNAVAKRGTSRVDADELQALYRDRDGNSEIYRIIATGNVRLSSDTDVATGDKAVYDIDQAVVVLTGENLKYQTPKETLTAEESLEYWETDRIAVARGNAVAVAEDRTLRGDTLTARFEPGEGGTNELRRIDGDGNVTIRTPTDFVIGDQGVYDAKTGIATLIGSVKITRGENQLNGDRAVVDLNTGISRLTTNGTGGSKNRVRGLLIPEKDEKDGPADAGTGN</sequence>
<name>A0A2N3L824_9PROT</name>
<accession>A0A2N3L824</accession>
<reference evidence="4 5" key="1">
    <citation type="submission" date="2017-09" db="EMBL/GenBank/DDBJ databases">
        <title>Biodiversity and function of Thalassospira species in the particle-attached aromatic-hydrocarbon-degrading consortia from the surface seawater of the China South Sea.</title>
        <authorList>
            <person name="Dong C."/>
            <person name="Lai Q."/>
            <person name="Shao Z."/>
        </authorList>
    </citation>
    <scope>NUCLEOTIDE SEQUENCE [LARGE SCALE GENOMIC DNA]</scope>
    <source>
        <strain evidence="4 5">139Z-12</strain>
    </source>
</reference>
<evidence type="ECO:0000256" key="1">
    <source>
        <dbReference type="ARBA" id="ARBA00022729"/>
    </source>
</evidence>
<dbReference type="PANTHER" id="PTHR36504">
    <property type="entry name" value="LIPOPOLYSACCHARIDE EXPORT SYSTEM PROTEIN LPTA"/>
    <property type="match status" value="1"/>
</dbReference>
<evidence type="ECO:0000313" key="5">
    <source>
        <dbReference type="Proteomes" id="UP000233332"/>
    </source>
</evidence>
<feature type="domain" description="Organic solvent tolerance-like N-terminal" evidence="3">
    <location>
        <begin position="160"/>
        <end position="263"/>
    </location>
</feature>
<dbReference type="GO" id="GO:0017089">
    <property type="term" value="F:glycolipid transfer activity"/>
    <property type="evidence" value="ECO:0007669"/>
    <property type="project" value="TreeGrafter"/>
</dbReference>
<dbReference type="GO" id="GO:0015920">
    <property type="term" value="P:lipopolysaccharide transport"/>
    <property type="evidence" value="ECO:0007669"/>
    <property type="project" value="TreeGrafter"/>
</dbReference>
<proteinExistence type="predicted"/>
<dbReference type="InterPro" id="IPR052037">
    <property type="entry name" value="LPS_export_LptA"/>
</dbReference>
<feature type="domain" description="Organic solvent tolerance-like N-terminal" evidence="3">
    <location>
        <begin position="58"/>
        <end position="158"/>
    </location>
</feature>
<organism evidence="4 5">
    <name type="scientific">Thalassospira lohafexi</name>
    <dbReference type="NCBI Taxonomy" id="744227"/>
    <lineage>
        <taxon>Bacteria</taxon>
        <taxon>Pseudomonadati</taxon>
        <taxon>Pseudomonadota</taxon>
        <taxon>Alphaproteobacteria</taxon>
        <taxon>Rhodospirillales</taxon>
        <taxon>Thalassospiraceae</taxon>
        <taxon>Thalassospira</taxon>
    </lineage>
</organism>
<gene>
    <name evidence="4" type="ORF">COO92_09085</name>
</gene>
<dbReference type="EMBL" id="NXGX01000003">
    <property type="protein sequence ID" value="PKR58981.1"/>
    <property type="molecule type" value="Genomic_DNA"/>
</dbReference>
<dbReference type="Pfam" id="PF03968">
    <property type="entry name" value="LptD_N"/>
    <property type="match status" value="2"/>
</dbReference>
<comment type="caution">
    <text evidence="4">The sequence shown here is derived from an EMBL/GenBank/DDBJ whole genome shotgun (WGS) entry which is preliminary data.</text>
</comment>
<evidence type="ECO:0000313" key="4">
    <source>
        <dbReference type="EMBL" id="PKR58981.1"/>
    </source>
</evidence>
<keyword evidence="1" id="KW-0732">Signal</keyword>
<dbReference type="PANTHER" id="PTHR36504:SF1">
    <property type="entry name" value="LIPOPOLYSACCHARIDE EXPORT SYSTEM PROTEIN LPTA"/>
    <property type="match status" value="1"/>
</dbReference>